<feature type="binding site" evidence="8">
    <location>
        <position position="70"/>
    </location>
    <ligand>
        <name>S-adenosyl-L-methionine</name>
        <dbReference type="ChEBI" id="CHEBI:59789"/>
    </ligand>
</feature>
<keyword evidence="8" id="KW-0671">Queuosine biosynthesis</keyword>
<keyword evidence="6 8" id="KW-0411">Iron-sulfur</keyword>
<feature type="binding site" evidence="8">
    <location>
        <position position="29"/>
    </location>
    <ligand>
        <name>[4Fe-4S] cluster</name>
        <dbReference type="ChEBI" id="CHEBI:49883"/>
        <note>4Fe-4S-S-AdoMet</note>
    </ligand>
</feature>
<dbReference type="CDD" id="cd01335">
    <property type="entry name" value="Radical_SAM"/>
    <property type="match status" value="1"/>
</dbReference>
<dbReference type="EC" id="4.3.99.3" evidence="8"/>
<evidence type="ECO:0000256" key="7">
    <source>
        <dbReference type="ARBA" id="ARBA00023239"/>
    </source>
</evidence>
<evidence type="ECO:0000256" key="1">
    <source>
        <dbReference type="ARBA" id="ARBA00022485"/>
    </source>
</evidence>
<dbReference type="GO" id="GO:0016840">
    <property type="term" value="F:carbon-nitrogen lyase activity"/>
    <property type="evidence" value="ECO:0007669"/>
    <property type="project" value="UniProtKB-UniRule"/>
</dbReference>
<comment type="cofactor">
    <cofactor evidence="8">
        <name>S-adenosyl-L-methionine</name>
        <dbReference type="ChEBI" id="CHEBI:59789"/>
    </cofactor>
    <text evidence="8">Binds 1 S-adenosyl-L-methionine per subunit.</text>
</comment>
<dbReference type="SFLD" id="SFLDS00029">
    <property type="entry name" value="Radical_SAM"/>
    <property type="match status" value="1"/>
</dbReference>
<feature type="binding site" evidence="8">
    <location>
        <position position="36"/>
    </location>
    <ligand>
        <name>[4Fe-4S] cluster</name>
        <dbReference type="ChEBI" id="CHEBI:49883"/>
        <note>4Fe-4S-S-AdoMet</note>
    </ligand>
</feature>
<dbReference type="Pfam" id="PF04055">
    <property type="entry name" value="Radical_SAM"/>
    <property type="match status" value="1"/>
</dbReference>
<feature type="binding site" evidence="8">
    <location>
        <position position="68"/>
    </location>
    <ligand>
        <name>substrate</name>
    </ligand>
</feature>
<dbReference type="GO" id="GO:1904047">
    <property type="term" value="F:S-adenosyl-L-methionine binding"/>
    <property type="evidence" value="ECO:0007669"/>
    <property type="project" value="UniProtKB-UniRule"/>
</dbReference>
<comment type="caution">
    <text evidence="8">Lacks conserved residue(s) required for the propagation of feature annotation.</text>
</comment>
<evidence type="ECO:0000313" key="10">
    <source>
        <dbReference type="EMBL" id="SPQ00752.1"/>
    </source>
</evidence>
<dbReference type="Gene3D" id="3.20.20.70">
    <property type="entry name" value="Aldolase class I"/>
    <property type="match status" value="1"/>
</dbReference>
<dbReference type="PANTHER" id="PTHR42836">
    <property type="entry name" value="7-CARBOXY-7-DEAZAGUANINE SYNTHASE"/>
    <property type="match status" value="1"/>
</dbReference>
<comment type="subunit">
    <text evidence="8">Homodimer.</text>
</comment>
<dbReference type="OrthoDB" id="9792276at2"/>
<dbReference type="Proteomes" id="UP000245125">
    <property type="component" value="Unassembled WGS sequence"/>
</dbReference>
<keyword evidence="4 8" id="KW-0460">Magnesium</keyword>
<feature type="binding site" evidence="8">
    <location>
        <position position="25"/>
    </location>
    <ligand>
        <name>substrate</name>
    </ligand>
</feature>
<dbReference type="InterPro" id="IPR013785">
    <property type="entry name" value="Aldolase_TIM"/>
</dbReference>
<dbReference type="InterPro" id="IPR058240">
    <property type="entry name" value="rSAM_sf"/>
</dbReference>
<name>A0A2U3QH80_9BACT</name>
<evidence type="ECO:0000256" key="3">
    <source>
        <dbReference type="ARBA" id="ARBA00022723"/>
    </source>
</evidence>
<comment type="similarity">
    <text evidence="8">Belongs to the radical SAM superfamily. 7-carboxy-7-deazaguanine synthase family.</text>
</comment>
<dbReference type="GO" id="GO:0008616">
    <property type="term" value="P:tRNA queuosine(34) biosynthetic process"/>
    <property type="evidence" value="ECO:0007669"/>
    <property type="project" value="UniProtKB-UniRule"/>
</dbReference>
<evidence type="ECO:0000256" key="6">
    <source>
        <dbReference type="ARBA" id="ARBA00023014"/>
    </source>
</evidence>
<evidence type="ECO:0000256" key="2">
    <source>
        <dbReference type="ARBA" id="ARBA00022691"/>
    </source>
</evidence>
<keyword evidence="7 8" id="KW-0456">Lyase</keyword>
<dbReference type="InterPro" id="IPR024924">
    <property type="entry name" value="7-CO-7-deazaguanine_synth-like"/>
</dbReference>
<dbReference type="GO" id="GO:0051539">
    <property type="term" value="F:4 iron, 4 sulfur cluster binding"/>
    <property type="evidence" value="ECO:0007669"/>
    <property type="project" value="UniProtKB-UniRule"/>
</dbReference>
<evidence type="ECO:0000256" key="4">
    <source>
        <dbReference type="ARBA" id="ARBA00022842"/>
    </source>
</evidence>
<reference evidence="11" key="1">
    <citation type="submission" date="2018-03" db="EMBL/GenBank/DDBJ databases">
        <authorList>
            <person name="Zecchin S."/>
        </authorList>
    </citation>
    <scope>NUCLEOTIDE SEQUENCE [LARGE SCALE GENOMIC DNA]</scope>
</reference>
<sequence>MKICEIFTSIQGESTYAGLPCTFVRLSGCNLRCRYCDTKYSYYEGVEMSAEDIIGHVRAAGVPLVEITGGEPLLQQQDALLLVRDLLNEGYEVLVETNGSLSICEIDKRAVIILDVKTPGSGMSNQMDFSNFDCLKPSDEVKFVVCDRSDYDWAKDVVAEFRLKEKAKVLFSPAVGTIQPAELARWIINDKLDVRFNLQIHKYIFGPEERGV</sequence>
<evidence type="ECO:0000256" key="8">
    <source>
        <dbReference type="HAMAP-Rule" id="MF_00917"/>
    </source>
</evidence>
<dbReference type="HAMAP" id="MF_00917">
    <property type="entry name" value="QueE"/>
    <property type="match status" value="1"/>
</dbReference>
<comment type="pathway">
    <text evidence="8">Purine metabolism; 7-cyano-7-deazaguanine biosynthesis.</text>
</comment>
<dbReference type="GO" id="GO:0000287">
    <property type="term" value="F:magnesium ion binding"/>
    <property type="evidence" value="ECO:0007669"/>
    <property type="project" value="UniProtKB-UniRule"/>
</dbReference>
<keyword evidence="3 8" id="KW-0479">Metal-binding</keyword>
<comment type="cofactor">
    <cofactor evidence="8">
        <name>Mg(2+)</name>
        <dbReference type="ChEBI" id="CHEBI:18420"/>
    </cofactor>
</comment>
<evidence type="ECO:0000256" key="5">
    <source>
        <dbReference type="ARBA" id="ARBA00023004"/>
    </source>
</evidence>
<dbReference type="AlphaFoldDB" id="A0A2U3QH80"/>
<dbReference type="PIRSF" id="PIRSF000370">
    <property type="entry name" value="QueE"/>
    <property type="match status" value="1"/>
</dbReference>
<dbReference type="SUPFAM" id="SSF102114">
    <property type="entry name" value="Radical SAM enzymes"/>
    <property type="match status" value="1"/>
</dbReference>
<feature type="binding site" evidence="8">
    <location>
        <begin position="35"/>
        <end position="37"/>
    </location>
    <ligand>
        <name>S-adenosyl-L-methionine</name>
        <dbReference type="ChEBI" id="CHEBI:59789"/>
    </ligand>
</feature>
<keyword evidence="2 8" id="KW-0949">S-adenosyl-L-methionine</keyword>
<dbReference type="PROSITE" id="PS51918">
    <property type="entry name" value="RADICAL_SAM"/>
    <property type="match status" value="1"/>
</dbReference>
<organism evidence="10 11">
    <name type="scientific">Candidatus Sulfobium mesophilum</name>
    <dbReference type="NCBI Taxonomy" id="2016548"/>
    <lineage>
        <taxon>Bacteria</taxon>
        <taxon>Pseudomonadati</taxon>
        <taxon>Nitrospirota</taxon>
        <taxon>Nitrospiria</taxon>
        <taxon>Nitrospirales</taxon>
        <taxon>Nitrospiraceae</taxon>
        <taxon>Candidatus Sulfobium</taxon>
    </lineage>
</organism>
<comment type="catalytic activity">
    <reaction evidence="8">
        <text>6-carboxy-5,6,7,8-tetrahydropterin + H(+) = 7-carboxy-7-carbaguanine + NH4(+)</text>
        <dbReference type="Rhea" id="RHEA:27974"/>
        <dbReference type="ChEBI" id="CHEBI:15378"/>
        <dbReference type="ChEBI" id="CHEBI:28938"/>
        <dbReference type="ChEBI" id="CHEBI:61032"/>
        <dbReference type="ChEBI" id="CHEBI:61036"/>
        <dbReference type="EC" id="4.3.99.3"/>
    </reaction>
</comment>
<dbReference type="EMBL" id="OUUY01000077">
    <property type="protein sequence ID" value="SPQ00752.1"/>
    <property type="molecule type" value="Genomic_DNA"/>
</dbReference>
<keyword evidence="5 8" id="KW-0408">Iron</keyword>
<feature type="binding site" evidence="8">
    <location>
        <position position="33"/>
    </location>
    <ligand>
        <name>[4Fe-4S] cluster</name>
        <dbReference type="ChEBI" id="CHEBI:49883"/>
        <note>4Fe-4S-S-AdoMet</note>
    </ligand>
</feature>
<gene>
    <name evidence="8 10" type="primary">queE</name>
    <name evidence="10" type="ORF">NBG4_310025</name>
</gene>
<dbReference type="UniPathway" id="UPA00391"/>
<keyword evidence="11" id="KW-1185">Reference proteome</keyword>
<proteinExistence type="inferred from homology"/>
<evidence type="ECO:0000259" key="9">
    <source>
        <dbReference type="PROSITE" id="PS51918"/>
    </source>
</evidence>
<feature type="binding site" evidence="8">
    <location>
        <position position="38"/>
    </location>
    <ligand>
        <name>Mg(2+)</name>
        <dbReference type="ChEBI" id="CHEBI:18420"/>
    </ligand>
</feature>
<accession>A0A2U3QH80</accession>
<feature type="binding site" evidence="8">
    <location>
        <begin position="10"/>
        <end position="12"/>
    </location>
    <ligand>
        <name>substrate</name>
    </ligand>
</feature>
<feature type="domain" description="Radical SAM core" evidence="9">
    <location>
        <begin position="16"/>
        <end position="208"/>
    </location>
</feature>
<keyword evidence="1 8" id="KW-0004">4Fe-4S</keyword>
<dbReference type="PANTHER" id="PTHR42836:SF1">
    <property type="entry name" value="7-CARBOXY-7-DEAZAGUANINE SYNTHASE"/>
    <property type="match status" value="1"/>
</dbReference>
<comment type="cofactor">
    <cofactor evidence="8">
        <name>[4Fe-4S] cluster</name>
        <dbReference type="ChEBI" id="CHEBI:49883"/>
    </cofactor>
    <text evidence="8">Binds 1 [4Fe-4S] cluster. The cluster is coordinated with 3 cysteines and an exchangeable S-adenosyl-L-methionine.</text>
</comment>
<dbReference type="InterPro" id="IPR007197">
    <property type="entry name" value="rSAM"/>
</dbReference>
<comment type="function">
    <text evidence="8">Catalyzes the complex heterocyclic radical-mediated conversion of 6-carboxy-5,6,7,8-tetrahydropterin (CPH4) to 7-carboxy-7-deazaguanine (CDG), a step common to the biosynthetic pathways of all 7-deazapurine-containing compounds.</text>
</comment>
<evidence type="ECO:0000313" key="11">
    <source>
        <dbReference type="Proteomes" id="UP000245125"/>
    </source>
</evidence>
<protein>
    <recommendedName>
        <fullName evidence="8">7-carboxy-7-deazaguanine synthase</fullName>
        <shortName evidence="8">CDG synthase</shortName>
        <ecNumber evidence="8">4.3.99.3</ecNumber>
    </recommendedName>
    <alternativeName>
        <fullName evidence="8">Queuosine biosynthesis protein QueE</fullName>
    </alternativeName>
</protein>